<keyword evidence="2" id="KW-0812">Transmembrane</keyword>
<dbReference type="PANTHER" id="PTHR35275:SF1">
    <property type="entry name" value="OS07G0585900 PROTEIN"/>
    <property type="match status" value="1"/>
</dbReference>
<organism evidence="3 4">
    <name type="scientific">Stylosanthes scabra</name>
    <dbReference type="NCBI Taxonomy" id="79078"/>
    <lineage>
        <taxon>Eukaryota</taxon>
        <taxon>Viridiplantae</taxon>
        <taxon>Streptophyta</taxon>
        <taxon>Embryophyta</taxon>
        <taxon>Tracheophyta</taxon>
        <taxon>Spermatophyta</taxon>
        <taxon>Magnoliopsida</taxon>
        <taxon>eudicotyledons</taxon>
        <taxon>Gunneridae</taxon>
        <taxon>Pentapetalae</taxon>
        <taxon>rosids</taxon>
        <taxon>fabids</taxon>
        <taxon>Fabales</taxon>
        <taxon>Fabaceae</taxon>
        <taxon>Papilionoideae</taxon>
        <taxon>50 kb inversion clade</taxon>
        <taxon>dalbergioids sensu lato</taxon>
        <taxon>Dalbergieae</taxon>
        <taxon>Pterocarpus clade</taxon>
        <taxon>Stylosanthes</taxon>
    </lineage>
</organism>
<feature type="region of interest" description="Disordered" evidence="1">
    <location>
        <begin position="16"/>
        <end position="50"/>
    </location>
</feature>
<keyword evidence="2" id="KW-0472">Membrane</keyword>
<sequence>MLNSLVCGINFNHEEEEDGACSSSSSTPKNKQSKRRDNKRDKNPYSNRGLDKFSELLADLDERRQKLYSKVSPHDISFVRFTYSNNNDFVPIIVKVKNNKKNSKRDDDNNNNNNQEDEKLKVRVLRHKTSFSEPMQKTSNQQQQPKVLESENKSCLLFSWERMKYPCFYVPVVMILILVFLMVFGRSVASLCTCVLWYVVPTLSDTSSSSSSSKPIRKPVRNTKKKEYEISEDLNSQSKDKGSAKHGHQNSW</sequence>
<name>A0ABU6S808_9FABA</name>
<feature type="compositionally biased region" description="Basic residues" evidence="1">
    <location>
        <begin position="215"/>
        <end position="224"/>
    </location>
</feature>
<dbReference type="EMBL" id="JASCZI010060465">
    <property type="protein sequence ID" value="MED6132259.1"/>
    <property type="molecule type" value="Genomic_DNA"/>
</dbReference>
<feature type="transmembrane region" description="Helical" evidence="2">
    <location>
        <begin position="167"/>
        <end position="200"/>
    </location>
</feature>
<evidence type="ECO:0000313" key="4">
    <source>
        <dbReference type="Proteomes" id="UP001341840"/>
    </source>
</evidence>
<keyword evidence="2" id="KW-1133">Transmembrane helix</keyword>
<keyword evidence="4" id="KW-1185">Reference proteome</keyword>
<evidence type="ECO:0008006" key="5">
    <source>
        <dbReference type="Google" id="ProtNLM"/>
    </source>
</evidence>
<evidence type="ECO:0000256" key="1">
    <source>
        <dbReference type="SAM" id="MobiDB-lite"/>
    </source>
</evidence>
<evidence type="ECO:0000256" key="2">
    <source>
        <dbReference type="SAM" id="Phobius"/>
    </source>
</evidence>
<reference evidence="3 4" key="1">
    <citation type="journal article" date="2023" name="Plants (Basel)">
        <title>Bridging the Gap: Combining Genomics and Transcriptomics Approaches to Understand Stylosanthes scabra, an Orphan Legume from the Brazilian Caatinga.</title>
        <authorList>
            <person name="Ferreira-Neto J.R.C."/>
            <person name="da Silva M.D."/>
            <person name="Binneck E."/>
            <person name="de Melo N.F."/>
            <person name="da Silva R.H."/>
            <person name="de Melo A.L.T.M."/>
            <person name="Pandolfi V."/>
            <person name="Bustamante F.O."/>
            <person name="Brasileiro-Vidal A.C."/>
            <person name="Benko-Iseppon A.M."/>
        </authorList>
    </citation>
    <scope>NUCLEOTIDE SEQUENCE [LARGE SCALE GENOMIC DNA]</scope>
    <source>
        <tissue evidence="3">Leaves</tissue>
    </source>
</reference>
<feature type="region of interest" description="Disordered" evidence="1">
    <location>
        <begin position="204"/>
        <end position="252"/>
    </location>
</feature>
<dbReference type="Proteomes" id="UP001341840">
    <property type="component" value="Unassembled WGS sequence"/>
</dbReference>
<comment type="caution">
    <text evidence="3">The sequence shown here is derived from an EMBL/GenBank/DDBJ whole genome shotgun (WGS) entry which is preliminary data.</text>
</comment>
<feature type="compositionally biased region" description="Basic and acidic residues" evidence="1">
    <location>
        <begin position="38"/>
        <end position="50"/>
    </location>
</feature>
<evidence type="ECO:0000313" key="3">
    <source>
        <dbReference type="EMBL" id="MED6132259.1"/>
    </source>
</evidence>
<proteinExistence type="predicted"/>
<protein>
    <recommendedName>
        <fullName evidence="5">ZCF37</fullName>
    </recommendedName>
</protein>
<gene>
    <name evidence="3" type="ORF">PIB30_017332</name>
</gene>
<feature type="region of interest" description="Disordered" evidence="1">
    <location>
        <begin position="100"/>
        <end position="119"/>
    </location>
</feature>
<accession>A0ABU6S808</accession>
<dbReference type="PANTHER" id="PTHR35275">
    <property type="entry name" value="ZCF37"/>
    <property type="match status" value="1"/>
</dbReference>
<dbReference type="InterPro" id="IPR045880">
    <property type="entry name" value="ZCF37"/>
</dbReference>